<dbReference type="SMART" id="SM00382">
    <property type="entry name" value="AAA"/>
    <property type="match status" value="2"/>
</dbReference>
<dbReference type="EMBL" id="JABMIG020000224">
    <property type="protein sequence ID" value="KAL3785028.1"/>
    <property type="molecule type" value="Genomic_DNA"/>
</dbReference>
<evidence type="ECO:0000259" key="3">
    <source>
        <dbReference type="SMART" id="SM00382"/>
    </source>
</evidence>
<gene>
    <name evidence="4" type="ORF">HJC23_007949</name>
</gene>
<reference evidence="4 5" key="1">
    <citation type="journal article" date="2020" name="G3 (Bethesda)">
        <title>Improved Reference Genome for Cyclotella cryptica CCMP332, a Model for Cell Wall Morphogenesis, Salinity Adaptation, and Lipid Production in Diatoms (Bacillariophyta).</title>
        <authorList>
            <person name="Roberts W.R."/>
            <person name="Downey K.M."/>
            <person name="Ruck E.C."/>
            <person name="Traller J.C."/>
            <person name="Alverson A.J."/>
        </authorList>
    </citation>
    <scope>NUCLEOTIDE SEQUENCE [LARGE SCALE GENOMIC DNA]</scope>
    <source>
        <strain evidence="4 5">CCMP332</strain>
    </source>
</reference>
<feature type="domain" description="AAA+ ATPase" evidence="3">
    <location>
        <begin position="83"/>
        <end position="330"/>
    </location>
</feature>
<dbReference type="Gene3D" id="3.40.50.300">
    <property type="entry name" value="P-loop containing nucleotide triphosphate hydrolases"/>
    <property type="match status" value="2"/>
</dbReference>
<dbReference type="PANTHER" id="PTHR10803">
    <property type="entry name" value="ARSENICAL PUMP-DRIVING ATPASE ARSENITE-TRANSLOCATING ATPASE"/>
    <property type="match status" value="1"/>
</dbReference>
<dbReference type="SUPFAM" id="SSF52540">
    <property type="entry name" value="P-loop containing nucleoside triphosphate hydrolases"/>
    <property type="match status" value="2"/>
</dbReference>
<feature type="compositionally biased region" description="Polar residues" evidence="1">
    <location>
        <begin position="27"/>
        <end position="46"/>
    </location>
</feature>
<evidence type="ECO:0000256" key="2">
    <source>
        <dbReference type="SAM" id="SignalP"/>
    </source>
</evidence>
<feature type="signal peptide" evidence="2">
    <location>
        <begin position="1"/>
        <end position="21"/>
    </location>
</feature>
<dbReference type="PANTHER" id="PTHR10803:SF0">
    <property type="entry name" value="ATPASE GET3B"/>
    <property type="match status" value="1"/>
</dbReference>
<comment type="caution">
    <text evidence="4">The sequence shown here is derived from an EMBL/GenBank/DDBJ whole genome shotgun (WGS) entry which is preliminary data.</text>
</comment>
<dbReference type="CDD" id="cd02035">
    <property type="entry name" value="ArsA"/>
    <property type="match status" value="2"/>
</dbReference>
<sequence>MWKASLLSVMAAVASAPETLAFSTPKSALSFQSPSPHRSNSSTRASSPRLHRHPSPLTPTSLFSLKPLLDEIQSQISNKPNGQTPVIFVGGKGGVGKTSISSSLAVSLASSPEHDWKVLIVSTDPAHSLGDALDVDLRHPRSRPNNANDPVTRRPQPTLLTDPLTNGKLHALEVDPTAALQEFQSNLELFDISTLSQSMGIPVSASTLQELGLDELHTVLRNPPPGLDELVALSNVLDPEYAKEYDVIIVDTAPTGHTLRMLQLPQFLDGFLMTLLKLRERLRGLISTMQMFLGGGGESGGRGGGGGMNVDEALNKLEEFQHRTAELRERLKCPESTKFVVVTIPTILSVRESQRLIAELRGQGVCVSDVVVNQCIGGAESSSGDVSEAMKTYYDRRVAGQQRWITELKDACADVSKSEEYRSNAGQGGGTDRGIVVKEVPYYDVELVGVPALGFLGSMTFADESFRRLVGFEEEVDGPKVIICGGKGGVGKTTTSSSLAIAMAKAGHNVVLVSTDPAHSLGDALDMNLKGGSLIDVPLFGVPPIATAGSDDEGKNTNGADNSELFSTLSSVGDLLDTLPAGTDEVVALAKVIQIIRRGQFDRVVLDTAPTGHTLRMLTTPSFLADLIEKVLSVSRKLNSNAAVKMLLASAKSKYDVDDAAESAKSALLKFQVSMYDLEDLFADPASTEFLIVTIASELAVRESTRLLNDLTFGDPDMPIRVRSVVVNQVLEEDKIAQAFMSQVAKTQSSCIDEVRRSIESLRNAPRITEVSYLDTEPRGVYGLKALSEEYLAERKAAVP</sequence>
<evidence type="ECO:0000313" key="4">
    <source>
        <dbReference type="EMBL" id="KAL3785028.1"/>
    </source>
</evidence>
<feature type="chain" id="PRO_5044877869" description="AAA+ ATPase domain-containing protein" evidence="2">
    <location>
        <begin position="22"/>
        <end position="800"/>
    </location>
</feature>
<evidence type="ECO:0000313" key="5">
    <source>
        <dbReference type="Proteomes" id="UP001516023"/>
    </source>
</evidence>
<name>A0ABD3PBV9_9STRA</name>
<proteinExistence type="predicted"/>
<feature type="region of interest" description="Disordered" evidence="1">
    <location>
        <begin position="136"/>
        <end position="164"/>
    </location>
</feature>
<dbReference type="InterPro" id="IPR025723">
    <property type="entry name" value="ArsA/GET3_ATPase-like"/>
</dbReference>
<protein>
    <recommendedName>
        <fullName evidence="3">AAA+ ATPase domain-containing protein</fullName>
    </recommendedName>
</protein>
<keyword evidence="5" id="KW-1185">Reference proteome</keyword>
<dbReference type="Pfam" id="PF02374">
    <property type="entry name" value="ArsA_ATPase"/>
    <property type="match status" value="2"/>
</dbReference>
<dbReference type="InterPro" id="IPR016300">
    <property type="entry name" value="ATPase_ArsA/GET3"/>
</dbReference>
<feature type="region of interest" description="Disordered" evidence="1">
    <location>
        <begin position="27"/>
        <end position="58"/>
    </location>
</feature>
<feature type="domain" description="AAA+ ATPase" evidence="3">
    <location>
        <begin position="477"/>
        <end position="717"/>
    </location>
</feature>
<dbReference type="AlphaFoldDB" id="A0ABD3PBV9"/>
<keyword evidence="2" id="KW-0732">Signal</keyword>
<dbReference type="FunFam" id="3.40.50.300:FF:002933">
    <property type="entry name" value="Putative arsenical pump-driving ATPase"/>
    <property type="match status" value="1"/>
</dbReference>
<accession>A0ABD3PBV9</accession>
<dbReference type="InterPro" id="IPR003593">
    <property type="entry name" value="AAA+_ATPase"/>
</dbReference>
<organism evidence="4 5">
    <name type="scientific">Cyclotella cryptica</name>
    <dbReference type="NCBI Taxonomy" id="29204"/>
    <lineage>
        <taxon>Eukaryota</taxon>
        <taxon>Sar</taxon>
        <taxon>Stramenopiles</taxon>
        <taxon>Ochrophyta</taxon>
        <taxon>Bacillariophyta</taxon>
        <taxon>Coscinodiscophyceae</taxon>
        <taxon>Thalassiosirophycidae</taxon>
        <taxon>Stephanodiscales</taxon>
        <taxon>Stephanodiscaceae</taxon>
        <taxon>Cyclotella</taxon>
    </lineage>
</organism>
<evidence type="ECO:0000256" key="1">
    <source>
        <dbReference type="SAM" id="MobiDB-lite"/>
    </source>
</evidence>
<dbReference type="InterPro" id="IPR027417">
    <property type="entry name" value="P-loop_NTPase"/>
</dbReference>
<dbReference type="NCBIfam" id="TIGR00345">
    <property type="entry name" value="GET3_arsA_TRC40"/>
    <property type="match status" value="1"/>
</dbReference>
<dbReference type="Proteomes" id="UP001516023">
    <property type="component" value="Unassembled WGS sequence"/>
</dbReference>